<dbReference type="PANTHER" id="PTHR30027:SF3">
    <property type="entry name" value="16S RRNA (URACIL(1498)-N(3))-METHYLTRANSFERASE"/>
    <property type="match status" value="1"/>
</dbReference>
<comment type="similarity">
    <text evidence="2 12">Belongs to the RNA methyltransferase RsmE family.</text>
</comment>
<proteinExistence type="inferred from homology"/>
<dbReference type="InterPro" id="IPR046886">
    <property type="entry name" value="RsmE_MTase_dom"/>
</dbReference>
<evidence type="ECO:0000256" key="3">
    <source>
        <dbReference type="ARBA" id="ARBA00012328"/>
    </source>
</evidence>
<dbReference type="Gene3D" id="3.40.1280.10">
    <property type="match status" value="1"/>
</dbReference>
<dbReference type="EMBL" id="SDGZ01000010">
    <property type="protein sequence ID" value="TYC50137.1"/>
    <property type="molecule type" value="Genomic_DNA"/>
</dbReference>
<dbReference type="InterPro" id="IPR006700">
    <property type="entry name" value="RsmE"/>
</dbReference>
<dbReference type="InterPro" id="IPR029028">
    <property type="entry name" value="Alpha/beta_knot_MTases"/>
</dbReference>
<comment type="function">
    <text evidence="10 12">Specifically methylates the N3 position of the uracil ring of uridine 1498 (m3U1498) in 16S rRNA. Acts on the fully assembled 30S ribosomal subunit.</text>
</comment>
<dbReference type="GO" id="GO:0070042">
    <property type="term" value="F:rRNA (uridine-N3-)-methyltransferase activity"/>
    <property type="evidence" value="ECO:0007669"/>
    <property type="project" value="TreeGrafter"/>
</dbReference>
<dbReference type="GO" id="GO:0005737">
    <property type="term" value="C:cytoplasm"/>
    <property type="evidence" value="ECO:0007669"/>
    <property type="project" value="UniProtKB-SubCell"/>
</dbReference>
<keyword evidence="9 12" id="KW-0949">S-adenosyl-L-methionine</keyword>
<dbReference type="AlphaFoldDB" id="A0A6C2C8B8"/>
<keyword evidence="6 12" id="KW-0698">rRNA processing</keyword>
<feature type="domain" description="Ribosomal RNA small subunit methyltransferase E methyltransferase" evidence="13">
    <location>
        <begin position="74"/>
        <end position="240"/>
    </location>
</feature>
<evidence type="ECO:0000256" key="8">
    <source>
        <dbReference type="ARBA" id="ARBA00022679"/>
    </source>
</evidence>
<dbReference type="GO" id="GO:0070475">
    <property type="term" value="P:rRNA base methylation"/>
    <property type="evidence" value="ECO:0007669"/>
    <property type="project" value="TreeGrafter"/>
</dbReference>
<dbReference type="Pfam" id="PF04452">
    <property type="entry name" value="Methyltrans_RNA"/>
    <property type="match status" value="1"/>
</dbReference>
<keyword evidence="15" id="KW-1185">Reference proteome</keyword>
<organism evidence="14 15">
    <name type="scientific">Weissella muntiaci</name>
    <dbReference type="NCBI Taxonomy" id="2508881"/>
    <lineage>
        <taxon>Bacteria</taxon>
        <taxon>Bacillati</taxon>
        <taxon>Bacillota</taxon>
        <taxon>Bacilli</taxon>
        <taxon>Lactobacillales</taxon>
        <taxon>Lactobacillaceae</taxon>
        <taxon>Weissella</taxon>
    </lineage>
</organism>
<evidence type="ECO:0000256" key="4">
    <source>
        <dbReference type="ARBA" id="ARBA00013673"/>
    </source>
</evidence>
<dbReference type="Proteomes" id="UP000371977">
    <property type="component" value="Unassembled WGS sequence"/>
</dbReference>
<evidence type="ECO:0000256" key="6">
    <source>
        <dbReference type="ARBA" id="ARBA00022552"/>
    </source>
</evidence>
<dbReference type="PANTHER" id="PTHR30027">
    <property type="entry name" value="RIBOSOMAL RNA SMALL SUBUNIT METHYLTRANSFERASE E"/>
    <property type="match status" value="1"/>
</dbReference>
<evidence type="ECO:0000256" key="12">
    <source>
        <dbReference type="PIRNR" id="PIRNR015601"/>
    </source>
</evidence>
<keyword evidence="7 12" id="KW-0489">Methyltransferase</keyword>
<comment type="catalytic activity">
    <reaction evidence="11 12">
        <text>uridine(1498) in 16S rRNA + S-adenosyl-L-methionine = N(3)-methyluridine(1498) in 16S rRNA + S-adenosyl-L-homocysteine + H(+)</text>
        <dbReference type="Rhea" id="RHEA:42920"/>
        <dbReference type="Rhea" id="RHEA-COMP:10283"/>
        <dbReference type="Rhea" id="RHEA-COMP:10284"/>
        <dbReference type="ChEBI" id="CHEBI:15378"/>
        <dbReference type="ChEBI" id="CHEBI:57856"/>
        <dbReference type="ChEBI" id="CHEBI:59789"/>
        <dbReference type="ChEBI" id="CHEBI:65315"/>
        <dbReference type="ChEBI" id="CHEBI:74502"/>
        <dbReference type="EC" id="2.1.1.193"/>
    </reaction>
</comment>
<name>A0A6C2C8B8_9LACO</name>
<keyword evidence="5 12" id="KW-0963">Cytoplasm</keyword>
<evidence type="ECO:0000256" key="2">
    <source>
        <dbReference type="ARBA" id="ARBA00005528"/>
    </source>
</evidence>
<sequence length="248" mass="27199">MQRYFLTENIRIGATFMLPDDIAHHFMTVLRSKVGSEAEFVLADREEVVLAKVQQSDVNGTEMVVLSSSRPQVELPVETTLIIALTKGDKPELVTQKATELGVHRLIFVETAWSVVHWGSKAEKKLARLLKIAQGAAEQSHRLVVPSVQYVNNIRDLDLPVDMVKLVAWEESAKNGETGQLAQSFAGLTAGQSIAFMIGPEGGLKESELDFLKTVGFKAAGLGPRILRAETAPMYVLSALSFALELNR</sequence>
<dbReference type="EC" id="2.1.1.193" evidence="3 12"/>
<dbReference type="InterPro" id="IPR015947">
    <property type="entry name" value="PUA-like_sf"/>
</dbReference>
<evidence type="ECO:0000256" key="1">
    <source>
        <dbReference type="ARBA" id="ARBA00004496"/>
    </source>
</evidence>
<keyword evidence="8 12" id="KW-0808">Transferase</keyword>
<evidence type="ECO:0000256" key="9">
    <source>
        <dbReference type="ARBA" id="ARBA00022691"/>
    </source>
</evidence>
<evidence type="ECO:0000256" key="11">
    <source>
        <dbReference type="ARBA" id="ARBA00047944"/>
    </source>
</evidence>
<reference evidence="14 15" key="1">
    <citation type="submission" date="2019-01" db="EMBL/GenBank/DDBJ databases">
        <title>Weissella sp. nov., a novel lactic acid bacterium isolated from animal feces.</title>
        <authorList>
            <person name="Wang L.-T."/>
        </authorList>
    </citation>
    <scope>NUCLEOTIDE SEQUENCE [LARGE SCALE GENOMIC DNA]</scope>
    <source>
        <strain evidence="14 15">8H-2</strain>
    </source>
</reference>
<dbReference type="PIRSF" id="PIRSF015601">
    <property type="entry name" value="MTase_slr0722"/>
    <property type="match status" value="1"/>
</dbReference>
<dbReference type="CDD" id="cd18084">
    <property type="entry name" value="RsmE-like"/>
    <property type="match status" value="1"/>
</dbReference>
<dbReference type="OrthoDB" id="9815641at2"/>
<dbReference type="InterPro" id="IPR029026">
    <property type="entry name" value="tRNA_m1G_MTases_N"/>
</dbReference>
<evidence type="ECO:0000256" key="5">
    <source>
        <dbReference type="ARBA" id="ARBA00022490"/>
    </source>
</evidence>
<dbReference type="NCBIfam" id="TIGR00046">
    <property type="entry name" value="RsmE family RNA methyltransferase"/>
    <property type="match status" value="1"/>
</dbReference>
<comment type="caution">
    <text evidence="14">The sequence shown here is derived from an EMBL/GenBank/DDBJ whole genome shotgun (WGS) entry which is preliminary data.</text>
</comment>
<comment type="subcellular location">
    <subcellularLocation>
        <location evidence="1 12">Cytoplasm</location>
    </subcellularLocation>
</comment>
<evidence type="ECO:0000313" key="14">
    <source>
        <dbReference type="EMBL" id="TYC50137.1"/>
    </source>
</evidence>
<accession>A0A6C2C8B8</accession>
<evidence type="ECO:0000313" key="15">
    <source>
        <dbReference type="Proteomes" id="UP000371977"/>
    </source>
</evidence>
<evidence type="ECO:0000256" key="10">
    <source>
        <dbReference type="ARBA" id="ARBA00025699"/>
    </source>
</evidence>
<dbReference type="RefSeq" id="WP_148622219.1">
    <property type="nucleotide sequence ID" value="NZ_SDGZ01000010.1"/>
</dbReference>
<protein>
    <recommendedName>
        <fullName evidence="4 12">Ribosomal RNA small subunit methyltransferase E</fullName>
        <ecNumber evidence="3 12">2.1.1.193</ecNumber>
    </recommendedName>
</protein>
<evidence type="ECO:0000256" key="7">
    <source>
        <dbReference type="ARBA" id="ARBA00022603"/>
    </source>
</evidence>
<dbReference type="SUPFAM" id="SSF75217">
    <property type="entry name" value="alpha/beta knot"/>
    <property type="match status" value="1"/>
</dbReference>
<dbReference type="SUPFAM" id="SSF88697">
    <property type="entry name" value="PUA domain-like"/>
    <property type="match status" value="1"/>
</dbReference>
<gene>
    <name evidence="14" type="ORF">ESZ50_03535</name>
</gene>
<evidence type="ECO:0000259" key="13">
    <source>
        <dbReference type="Pfam" id="PF04452"/>
    </source>
</evidence>